<reference evidence="1 2" key="2">
    <citation type="journal article" date="2019" name="G3 (Bethesda)">
        <title>Hybrid Assembly of the Genome of the Entomopathogenic Nematode Steinernema carpocapsae Identifies the X-Chromosome.</title>
        <authorList>
            <person name="Serra L."/>
            <person name="Macchietto M."/>
            <person name="Macias-Munoz A."/>
            <person name="McGill C.J."/>
            <person name="Rodriguez I.M."/>
            <person name="Rodriguez B."/>
            <person name="Murad R."/>
            <person name="Mortazavi A."/>
        </authorList>
    </citation>
    <scope>NUCLEOTIDE SEQUENCE [LARGE SCALE GENOMIC DNA]</scope>
    <source>
        <strain evidence="1 2">ALL</strain>
    </source>
</reference>
<proteinExistence type="predicted"/>
<dbReference type="AlphaFoldDB" id="A0A4U5NJ10"/>
<dbReference type="EMBL" id="AZBU02000004">
    <property type="protein sequence ID" value="TKR82802.1"/>
    <property type="molecule type" value="Genomic_DNA"/>
</dbReference>
<protein>
    <submittedName>
        <fullName evidence="1">Uncharacterized protein</fullName>
    </submittedName>
</protein>
<evidence type="ECO:0000313" key="2">
    <source>
        <dbReference type="Proteomes" id="UP000298663"/>
    </source>
</evidence>
<accession>A0A4U5NJ10</accession>
<name>A0A4U5NJ10_STECR</name>
<organism evidence="1 2">
    <name type="scientific">Steinernema carpocapsae</name>
    <name type="common">Entomopathogenic nematode</name>
    <dbReference type="NCBI Taxonomy" id="34508"/>
    <lineage>
        <taxon>Eukaryota</taxon>
        <taxon>Metazoa</taxon>
        <taxon>Ecdysozoa</taxon>
        <taxon>Nematoda</taxon>
        <taxon>Chromadorea</taxon>
        <taxon>Rhabditida</taxon>
        <taxon>Tylenchina</taxon>
        <taxon>Panagrolaimomorpha</taxon>
        <taxon>Strongyloidoidea</taxon>
        <taxon>Steinernematidae</taxon>
        <taxon>Steinernema</taxon>
    </lineage>
</organism>
<dbReference type="Proteomes" id="UP000298663">
    <property type="component" value="Unassembled WGS sequence"/>
</dbReference>
<evidence type="ECO:0000313" key="1">
    <source>
        <dbReference type="EMBL" id="TKR82802.1"/>
    </source>
</evidence>
<gene>
    <name evidence="1" type="ORF">L596_016481</name>
</gene>
<reference evidence="1 2" key="1">
    <citation type="journal article" date="2015" name="Genome Biol.">
        <title>Comparative genomics of Steinernema reveals deeply conserved gene regulatory networks.</title>
        <authorList>
            <person name="Dillman A.R."/>
            <person name="Macchietto M."/>
            <person name="Porter C.F."/>
            <person name="Rogers A."/>
            <person name="Williams B."/>
            <person name="Antoshechkin I."/>
            <person name="Lee M.M."/>
            <person name="Goodwin Z."/>
            <person name="Lu X."/>
            <person name="Lewis E.E."/>
            <person name="Goodrich-Blair H."/>
            <person name="Stock S.P."/>
            <person name="Adams B.J."/>
            <person name="Sternberg P.W."/>
            <person name="Mortazavi A."/>
        </authorList>
    </citation>
    <scope>NUCLEOTIDE SEQUENCE [LARGE SCALE GENOMIC DNA]</scope>
    <source>
        <strain evidence="1 2">ALL</strain>
    </source>
</reference>
<comment type="caution">
    <text evidence="1">The sequence shown here is derived from an EMBL/GenBank/DDBJ whole genome shotgun (WGS) entry which is preliminary data.</text>
</comment>
<sequence>MHFKPARPAGTNTSCTRSVTPIWALTKSSKSRFVWMMDRVPVSVDTRRRSIEDQRGRARYCARFQFQNRF</sequence>
<keyword evidence="2" id="KW-1185">Reference proteome</keyword>